<dbReference type="Proteomes" id="UP000305233">
    <property type="component" value="Unassembled WGS sequence"/>
</dbReference>
<dbReference type="OrthoDB" id="4953704at2"/>
<evidence type="ECO:0000313" key="1">
    <source>
        <dbReference type="EMBL" id="THJ65052.1"/>
    </source>
</evidence>
<sequence length="96" mass="9868">MAEHVVAVWTSALDALEAALDEGESASPGSWTPPPVDAPIPAELVARARSIQGRQRSALALVGAELGALRRHRSAVGSVRAATLPAQASVYIDTTG</sequence>
<name>A0A4S5E1A1_9MICC</name>
<comment type="caution">
    <text evidence="1">The sequence shown here is derived from an EMBL/GenBank/DDBJ whole genome shotgun (WGS) entry which is preliminary data.</text>
</comment>
<organism evidence="1 2">
    <name type="scientific">Arthrobacter echini</name>
    <dbReference type="NCBI Taxonomy" id="1529066"/>
    <lineage>
        <taxon>Bacteria</taxon>
        <taxon>Bacillati</taxon>
        <taxon>Actinomycetota</taxon>
        <taxon>Actinomycetes</taxon>
        <taxon>Micrococcales</taxon>
        <taxon>Micrococcaceae</taxon>
        <taxon>Arthrobacter</taxon>
    </lineage>
</organism>
<evidence type="ECO:0000313" key="2">
    <source>
        <dbReference type="Proteomes" id="UP000305233"/>
    </source>
</evidence>
<dbReference type="RefSeq" id="WP_136455490.1">
    <property type="nucleotide sequence ID" value="NZ_SSWH01000013.1"/>
</dbReference>
<reference evidence="1 2" key="1">
    <citation type="submission" date="2019-04" db="EMBL/GenBank/DDBJ databases">
        <authorList>
            <person name="Liu Q."/>
            <person name="Xin Y.-H."/>
        </authorList>
    </citation>
    <scope>NUCLEOTIDE SEQUENCE [LARGE SCALE GENOMIC DNA]</scope>
    <source>
        <strain evidence="1 2">AM23</strain>
    </source>
</reference>
<protein>
    <submittedName>
        <fullName evidence="1">Uncharacterized protein</fullName>
    </submittedName>
</protein>
<keyword evidence="2" id="KW-1185">Reference proteome</keyword>
<proteinExistence type="predicted"/>
<dbReference type="EMBL" id="SSWH01000013">
    <property type="protein sequence ID" value="THJ65052.1"/>
    <property type="molecule type" value="Genomic_DNA"/>
</dbReference>
<gene>
    <name evidence="1" type="ORF">E8P82_13055</name>
</gene>
<dbReference type="AlphaFoldDB" id="A0A4S5E1A1"/>
<accession>A0A4S5E1A1</accession>